<dbReference type="AlphaFoldDB" id="A0A8X6XIP5"/>
<proteinExistence type="predicted"/>
<accession>A0A8X6XIP5</accession>
<dbReference type="EMBL" id="BMAV01009947">
    <property type="protein sequence ID" value="GFY54592.1"/>
    <property type="molecule type" value="Genomic_DNA"/>
</dbReference>
<feature type="region of interest" description="Disordered" evidence="1">
    <location>
        <begin position="1"/>
        <end position="27"/>
    </location>
</feature>
<evidence type="ECO:0000313" key="2">
    <source>
        <dbReference type="EMBL" id="GFY54592.1"/>
    </source>
</evidence>
<feature type="compositionally biased region" description="Basic and acidic residues" evidence="1">
    <location>
        <begin position="1"/>
        <end position="14"/>
    </location>
</feature>
<dbReference type="Proteomes" id="UP000886998">
    <property type="component" value="Unassembled WGS sequence"/>
</dbReference>
<sequence>MQMETEKSLKDAQREISGVRQQPNHQTFERIHRKRRALVSYAIDLERYGLVCLSHPTHYIDVLWDSSLNFEKTCPIPEHPCQQTTFAQSVQHGLDHNSVKTGIDPLQTFIPM</sequence>
<keyword evidence="3" id="KW-1185">Reference proteome</keyword>
<reference evidence="2" key="1">
    <citation type="submission" date="2020-08" db="EMBL/GenBank/DDBJ databases">
        <title>Multicomponent nature underlies the extraordinary mechanical properties of spider dragline silk.</title>
        <authorList>
            <person name="Kono N."/>
            <person name="Nakamura H."/>
            <person name="Mori M."/>
            <person name="Yoshida Y."/>
            <person name="Ohtoshi R."/>
            <person name="Malay A.D."/>
            <person name="Moran D.A.P."/>
            <person name="Tomita M."/>
            <person name="Numata K."/>
            <person name="Arakawa K."/>
        </authorList>
    </citation>
    <scope>NUCLEOTIDE SEQUENCE</scope>
</reference>
<gene>
    <name evidence="2" type="ORF">TNIN_218391</name>
</gene>
<evidence type="ECO:0000256" key="1">
    <source>
        <dbReference type="SAM" id="MobiDB-lite"/>
    </source>
</evidence>
<protein>
    <submittedName>
        <fullName evidence="2">Uncharacterized protein</fullName>
    </submittedName>
</protein>
<organism evidence="2 3">
    <name type="scientific">Trichonephila inaurata madagascariensis</name>
    <dbReference type="NCBI Taxonomy" id="2747483"/>
    <lineage>
        <taxon>Eukaryota</taxon>
        <taxon>Metazoa</taxon>
        <taxon>Ecdysozoa</taxon>
        <taxon>Arthropoda</taxon>
        <taxon>Chelicerata</taxon>
        <taxon>Arachnida</taxon>
        <taxon>Araneae</taxon>
        <taxon>Araneomorphae</taxon>
        <taxon>Entelegynae</taxon>
        <taxon>Araneoidea</taxon>
        <taxon>Nephilidae</taxon>
        <taxon>Trichonephila</taxon>
        <taxon>Trichonephila inaurata</taxon>
    </lineage>
</organism>
<name>A0A8X6XIP5_9ARAC</name>
<comment type="caution">
    <text evidence="2">The sequence shown here is derived from an EMBL/GenBank/DDBJ whole genome shotgun (WGS) entry which is preliminary data.</text>
</comment>
<evidence type="ECO:0000313" key="3">
    <source>
        <dbReference type="Proteomes" id="UP000886998"/>
    </source>
</evidence>